<feature type="region of interest" description="Disordered" evidence="1">
    <location>
        <begin position="83"/>
        <end position="106"/>
    </location>
</feature>
<feature type="compositionally biased region" description="Low complexity" evidence="1">
    <location>
        <begin position="235"/>
        <end position="244"/>
    </location>
</feature>
<name>F4CS02_PSEUX</name>
<reference evidence="2 3" key="1">
    <citation type="journal article" date="2011" name="J. Bacteriol.">
        <title>Genome sequence of the 1,4-dioxane-degrading Pseudonocardia dioxanivorans strain CB1190.</title>
        <authorList>
            <person name="Sales C.M."/>
            <person name="Mahendra S."/>
            <person name="Grostern A."/>
            <person name="Parales R.E."/>
            <person name="Goodwin L.A."/>
            <person name="Woyke T."/>
            <person name="Nolan M."/>
            <person name="Lapidus A."/>
            <person name="Chertkov O."/>
            <person name="Ovchinnikova G."/>
            <person name="Sczyrba A."/>
            <person name="Alvarez-Cohen L."/>
        </authorList>
    </citation>
    <scope>NUCLEOTIDE SEQUENCE [LARGE SCALE GENOMIC DNA]</scope>
    <source>
        <strain evidence="3">ATCC 55486 / DSM 44775 / JCM 13855 / CB1190</strain>
    </source>
</reference>
<organism evidence="2 3">
    <name type="scientific">Pseudonocardia dioxanivorans (strain ATCC 55486 / DSM 44775 / JCM 13855 / CB1190)</name>
    <dbReference type="NCBI Taxonomy" id="675635"/>
    <lineage>
        <taxon>Bacteria</taxon>
        <taxon>Bacillati</taxon>
        <taxon>Actinomycetota</taxon>
        <taxon>Actinomycetes</taxon>
        <taxon>Pseudonocardiales</taxon>
        <taxon>Pseudonocardiaceae</taxon>
        <taxon>Pseudonocardia</taxon>
    </lineage>
</organism>
<proteinExistence type="predicted"/>
<evidence type="ECO:0000313" key="2">
    <source>
        <dbReference type="EMBL" id="AEA28446.1"/>
    </source>
</evidence>
<dbReference type="STRING" id="675635.Psed_6348"/>
<keyword evidence="3" id="KW-1185">Reference proteome</keyword>
<feature type="region of interest" description="Disordered" evidence="1">
    <location>
        <begin position="222"/>
        <end position="244"/>
    </location>
</feature>
<dbReference type="AlphaFoldDB" id="F4CS02"/>
<dbReference type="EMBL" id="CP002593">
    <property type="protein sequence ID" value="AEA28446.1"/>
    <property type="molecule type" value="Genomic_DNA"/>
</dbReference>
<accession>F4CS02</accession>
<dbReference type="Proteomes" id="UP000007809">
    <property type="component" value="Chromosome"/>
</dbReference>
<sequence>MGAVLGTSPAPRRPDLPDQVTVDRIFVAIVESNFPSDAPVPRRTPPSAAVTVLRDRGGRDWQSGATGTVARRPSPACVSRARLRRERSPPGRRGVPNWSTTPGGEPVQAVVHRSHVPVVRRPGREPGRATPWKVCTCRRWRSTSRSHRFPVTTAPCIRPACATPSRRSTGSTARSTRSTTWMFTTRPCLAPVRCASSSRCTGFHPTGELVPRPSVIAPSACGPVAPSLSRPPSPSRTLRSASPSATDLRFALDNPSFTSHRVQERICSRYEVR</sequence>
<dbReference type="HOGENOM" id="CLU_1018907_0_0_11"/>
<evidence type="ECO:0000313" key="3">
    <source>
        <dbReference type="Proteomes" id="UP000007809"/>
    </source>
</evidence>
<evidence type="ECO:0000256" key="1">
    <source>
        <dbReference type="SAM" id="MobiDB-lite"/>
    </source>
</evidence>
<protein>
    <submittedName>
        <fullName evidence="2">Uncharacterized protein</fullName>
    </submittedName>
</protein>
<dbReference type="KEGG" id="pdx:Psed_6348"/>
<gene>
    <name evidence="2" type="ordered locus">Psed_6348</name>
</gene>